<accession>A0ABX1IVP8</accession>
<dbReference type="EMBL" id="JAAXLS010000001">
    <property type="protein sequence ID" value="NKQ51558.1"/>
    <property type="molecule type" value="Genomic_DNA"/>
</dbReference>
<organism evidence="4 5">
    <name type="scientific">Amycolatopsis acididurans</name>
    <dbReference type="NCBI Taxonomy" id="2724524"/>
    <lineage>
        <taxon>Bacteria</taxon>
        <taxon>Bacillati</taxon>
        <taxon>Actinomycetota</taxon>
        <taxon>Actinomycetes</taxon>
        <taxon>Pseudonocardiales</taxon>
        <taxon>Pseudonocardiaceae</taxon>
        <taxon>Amycolatopsis</taxon>
    </lineage>
</organism>
<reference evidence="4 5" key="1">
    <citation type="submission" date="2020-04" db="EMBL/GenBank/DDBJ databases">
        <title>Novel species.</title>
        <authorList>
            <person name="Teo W.F.A."/>
            <person name="Lipun K."/>
            <person name="Srisuk N."/>
            <person name="Duangmal K."/>
        </authorList>
    </citation>
    <scope>NUCLEOTIDE SEQUENCE [LARGE SCALE GENOMIC DNA]</scope>
    <source>
        <strain evidence="4 5">K13G38</strain>
    </source>
</reference>
<sequence>MTVFAFPRAVVGRADRVLPTRRVRIVLAAITVLLAAAAAAAVTVLSLSTVDTIAKERAGAQAVSAVLDLTPKLLNFDYRTIDADIERAKSVTTGEYWAQNGLAATLKPAVVQEQATTQTVVRSAGVADAQPDRVVVLVFLNQTTTGKSLTAPRVDSRVARVTAARVDGKWLLAGFEPL</sequence>
<comment type="caution">
    <text evidence="4">The sequence shown here is derived from an EMBL/GenBank/DDBJ whole genome shotgun (WGS) entry which is preliminary data.</text>
</comment>
<evidence type="ECO:0000256" key="2">
    <source>
        <dbReference type="ARBA" id="ARBA00023136"/>
    </source>
</evidence>
<evidence type="ECO:0000313" key="4">
    <source>
        <dbReference type="EMBL" id="NKQ51558.1"/>
    </source>
</evidence>
<name>A0ABX1IVP8_9PSEU</name>
<keyword evidence="2 3" id="KW-0472">Membrane</keyword>
<evidence type="ECO:0000313" key="5">
    <source>
        <dbReference type="Proteomes" id="UP000715441"/>
    </source>
</evidence>
<evidence type="ECO:0000256" key="3">
    <source>
        <dbReference type="SAM" id="Phobius"/>
    </source>
</evidence>
<evidence type="ECO:0008006" key="6">
    <source>
        <dbReference type="Google" id="ProtNLM"/>
    </source>
</evidence>
<dbReference type="RefSeq" id="WP_168510558.1">
    <property type="nucleotide sequence ID" value="NZ_JAAXLS010000001.1"/>
</dbReference>
<protein>
    <recommendedName>
        <fullName evidence="6">Mce-associated membrane protein</fullName>
    </recommendedName>
</protein>
<keyword evidence="3" id="KW-1133">Transmembrane helix</keyword>
<dbReference type="PANTHER" id="PTHR37042">
    <property type="entry name" value="OUTER MEMBRANE PROTEIN RV1973"/>
    <property type="match status" value="1"/>
</dbReference>
<gene>
    <name evidence="4" type="ORF">HFP15_01540</name>
</gene>
<feature type="transmembrane region" description="Helical" evidence="3">
    <location>
        <begin position="25"/>
        <end position="47"/>
    </location>
</feature>
<dbReference type="PANTHER" id="PTHR37042:SF4">
    <property type="entry name" value="OUTER MEMBRANE PROTEIN RV1973"/>
    <property type="match status" value="1"/>
</dbReference>
<dbReference type="Proteomes" id="UP000715441">
    <property type="component" value="Unassembled WGS sequence"/>
</dbReference>
<comment type="subcellular location">
    <subcellularLocation>
        <location evidence="1">Membrane</location>
    </subcellularLocation>
</comment>
<keyword evidence="5" id="KW-1185">Reference proteome</keyword>
<keyword evidence="3" id="KW-0812">Transmembrane</keyword>
<proteinExistence type="predicted"/>
<evidence type="ECO:0000256" key="1">
    <source>
        <dbReference type="ARBA" id="ARBA00004370"/>
    </source>
</evidence>